<accession>A0ABR2QIE9</accession>
<protein>
    <submittedName>
        <fullName evidence="1">Uncharacterized protein</fullName>
    </submittedName>
</protein>
<comment type="caution">
    <text evidence="1">The sequence shown here is derived from an EMBL/GenBank/DDBJ whole genome shotgun (WGS) entry which is preliminary data.</text>
</comment>
<keyword evidence="2" id="KW-1185">Reference proteome</keyword>
<name>A0ABR2QIE9_9ROSI</name>
<proteinExistence type="predicted"/>
<organism evidence="1 2">
    <name type="scientific">Hibiscus sabdariffa</name>
    <name type="common">roselle</name>
    <dbReference type="NCBI Taxonomy" id="183260"/>
    <lineage>
        <taxon>Eukaryota</taxon>
        <taxon>Viridiplantae</taxon>
        <taxon>Streptophyta</taxon>
        <taxon>Embryophyta</taxon>
        <taxon>Tracheophyta</taxon>
        <taxon>Spermatophyta</taxon>
        <taxon>Magnoliopsida</taxon>
        <taxon>eudicotyledons</taxon>
        <taxon>Gunneridae</taxon>
        <taxon>Pentapetalae</taxon>
        <taxon>rosids</taxon>
        <taxon>malvids</taxon>
        <taxon>Malvales</taxon>
        <taxon>Malvaceae</taxon>
        <taxon>Malvoideae</taxon>
        <taxon>Hibiscus</taxon>
    </lineage>
</organism>
<dbReference type="Proteomes" id="UP001396334">
    <property type="component" value="Unassembled WGS sequence"/>
</dbReference>
<sequence>MKISCLKERSWRGCPPEVRHRLLNPRLVFLHLSVFPLSSHESVCLISGKTVNLDKIQLANRWKTLSSRGSVRSSDNLLFGQGKQNKYMKINTNLAIVNPRNLISDASLEPTIKSIQTKTTATDNPTDGNGTEIFGSASYNINDKQDLPVKQIPSIDEIGSEGIILKVIEDDLVFEAQPDTKDFSRLYRDAVKEYWFCQPYFSLSIIFCCQGLGPTLIFVLLHTRGTSQQSSFAAKYEKLKWGSFQDDYNWNFFGGQPLKDKQEMALLCLLIMSRNDTSPLFRIVHEPAEIQDGPSTPTSLFVTGKYLSILLNLTSCTVELVHEPWIDYWESFLVLVLKSLISILDWKSSGNTYCLSFGARYLFELSAFVWPFGILPEVWI</sequence>
<dbReference type="EMBL" id="JBBPBN010000037">
    <property type="protein sequence ID" value="KAK9000320.1"/>
    <property type="molecule type" value="Genomic_DNA"/>
</dbReference>
<gene>
    <name evidence="1" type="ORF">V6N11_080823</name>
</gene>
<reference evidence="1 2" key="1">
    <citation type="journal article" date="2024" name="G3 (Bethesda)">
        <title>Genome assembly of Hibiscus sabdariffa L. provides insights into metabolisms of medicinal natural products.</title>
        <authorList>
            <person name="Kim T."/>
        </authorList>
    </citation>
    <scope>NUCLEOTIDE SEQUENCE [LARGE SCALE GENOMIC DNA]</scope>
    <source>
        <strain evidence="1">TK-2024</strain>
        <tissue evidence="1">Old leaves</tissue>
    </source>
</reference>
<evidence type="ECO:0000313" key="2">
    <source>
        <dbReference type="Proteomes" id="UP001396334"/>
    </source>
</evidence>
<evidence type="ECO:0000313" key="1">
    <source>
        <dbReference type="EMBL" id="KAK9000320.1"/>
    </source>
</evidence>